<feature type="domain" description="ABC3 transporter permease C-terminal" evidence="9">
    <location>
        <begin position="251"/>
        <end position="367"/>
    </location>
</feature>
<dbReference type="EMBL" id="JAPDDP010000024">
    <property type="protein sequence ID" value="MDA0181666.1"/>
    <property type="molecule type" value="Genomic_DNA"/>
</dbReference>
<evidence type="ECO:0000256" key="1">
    <source>
        <dbReference type="ARBA" id="ARBA00004651"/>
    </source>
</evidence>
<evidence type="ECO:0000256" key="2">
    <source>
        <dbReference type="ARBA" id="ARBA00022475"/>
    </source>
</evidence>
<evidence type="ECO:0000313" key="10">
    <source>
        <dbReference type="EMBL" id="MDA0181666.1"/>
    </source>
</evidence>
<keyword evidence="3 8" id="KW-0812">Transmembrane</keyword>
<comment type="similarity">
    <text evidence="6">Belongs to the ABC-4 integral membrane protein family.</text>
</comment>
<feature type="transmembrane region" description="Helical" evidence="8">
    <location>
        <begin position="382"/>
        <end position="404"/>
    </location>
</feature>
<accession>A0A9X3N906</accession>
<evidence type="ECO:0000256" key="7">
    <source>
        <dbReference type="SAM" id="MobiDB-lite"/>
    </source>
</evidence>
<feature type="transmembrane region" description="Helical" evidence="8">
    <location>
        <begin position="238"/>
        <end position="271"/>
    </location>
</feature>
<dbReference type="Pfam" id="PF02687">
    <property type="entry name" value="FtsX"/>
    <property type="match status" value="2"/>
</dbReference>
<keyword evidence="2" id="KW-1003">Cell membrane</keyword>
<dbReference type="PANTHER" id="PTHR30572">
    <property type="entry name" value="MEMBRANE COMPONENT OF TRANSPORTER-RELATED"/>
    <property type="match status" value="1"/>
</dbReference>
<feature type="transmembrane region" description="Helical" evidence="8">
    <location>
        <begin position="772"/>
        <end position="796"/>
    </location>
</feature>
<feature type="transmembrane region" description="Helical" evidence="8">
    <location>
        <begin position="816"/>
        <end position="838"/>
    </location>
</feature>
<feature type="transmembrane region" description="Helical" evidence="8">
    <location>
        <begin position="416"/>
        <end position="440"/>
    </location>
</feature>
<comment type="subcellular location">
    <subcellularLocation>
        <location evidence="1">Cell membrane</location>
        <topology evidence="1">Multi-pass membrane protein</topology>
    </subcellularLocation>
</comment>
<feature type="transmembrane region" description="Helical" evidence="8">
    <location>
        <begin position="724"/>
        <end position="751"/>
    </location>
</feature>
<evidence type="ECO:0000313" key="11">
    <source>
        <dbReference type="Proteomes" id="UP001147653"/>
    </source>
</evidence>
<feature type="transmembrane region" description="Helical" evidence="8">
    <location>
        <begin position="646"/>
        <end position="668"/>
    </location>
</feature>
<dbReference type="AlphaFoldDB" id="A0A9X3N906"/>
<feature type="transmembrane region" description="Helical" evidence="8">
    <location>
        <begin position="340"/>
        <end position="361"/>
    </location>
</feature>
<keyword evidence="4 8" id="KW-1133">Transmembrane helix</keyword>
<evidence type="ECO:0000256" key="3">
    <source>
        <dbReference type="ARBA" id="ARBA00022692"/>
    </source>
</evidence>
<comment type="caution">
    <text evidence="10">The sequence shown here is derived from an EMBL/GenBank/DDBJ whole genome shotgun (WGS) entry which is preliminary data.</text>
</comment>
<reference evidence="10" key="1">
    <citation type="submission" date="2022-10" db="EMBL/GenBank/DDBJ databases">
        <title>The WGS of Solirubrobacter phytolaccae KCTC 29190.</title>
        <authorList>
            <person name="Jiang Z."/>
        </authorList>
    </citation>
    <scope>NUCLEOTIDE SEQUENCE</scope>
    <source>
        <strain evidence="10">KCTC 29190</strain>
    </source>
</reference>
<feature type="region of interest" description="Disordered" evidence="7">
    <location>
        <begin position="534"/>
        <end position="561"/>
    </location>
</feature>
<organism evidence="10 11">
    <name type="scientific">Solirubrobacter phytolaccae</name>
    <dbReference type="NCBI Taxonomy" id="1404360"/>
    <lineage>
        <taxon>Bacteria</taxon>
        <taxon>Bacillati</taxon>
        <taxon>Actinomycetota</taxon>
        <taxon>Thermoleophilia</taxon>
        <taxon>Solirubrobacterales</taxon>
        <taxon>Solirubrobacteraceae</taxon>
        <taxon>Solirubrobacter</taxon>
    </lineage>
</organism>
<sequence>MFRLAFATLRDRWPSLAGAFVALALGAALAIGAGAVLVAADDAVDTGPARYAAAPIIVTAPLGAGEEPYQHRAAVPETLAARVAALPQVRRVVRDRAVTVRVDGVALTARPWSARLRTRLLSGRAPSAPDEVVAGPDLAAANTAPPSGGATSLGGRGADPTVALVAADGPRRLRVVGRVSAGVFFSDAQAAALAPRVEALAVWPRSAAPAVRKIVGDRGEVLTGSRRGLAEPSPERDALAGAGVLLSLMGMTLAFVAVFVTASSFAFSVALRRRELGLLRAVGATPRQVRRLVLREAALVGVAAGLAGAALSLVIGPLLGRWIVAKGLAPRSMSVTPQPLAVVIGAGFMLLVGLCGAWLAARRAARVRPAEALRDAAVDRGVMTVSRWLFGLPSLAGAVALALLNVEAEPEAQLPLAFAAASLAIVGLGLLAPLIVPLLVRVLVSPVRSAGGLLIRQHARAGVRRTASTAAPVLVAIGLTGALATMVNSLSASDAASTRARVAPDALVITADGDLSAADLAALRATARLDGATATAPASRDGATTTAATPTTRRDGATRGGVLPTAATVAPRALVGATLEGDMHLRGTLFRAVAAERAALPLMLRTRVLRGSLERFDGIVLGELTAKQLGLRVGERVGARLPDGKVRALSVVAIVADGFGSVGLFVPYEVLAGHVNDRAATVVYARGNEPALRAVAKQRGLAITGGTATRKVADVTDSSNMNPLALQVILGVAILYVAIALAATAATGTVARAGELALLRLAGATRGDVVRLVAAEALAVTLAGGLLGCAITALIVTGLQRGAAALEGPVAIALPWALIAALTAAFAAISVSASSIAARRVMGPTG</sequence>
<keyword evidence="11" id="KW-1185">Reference proteome</keyword>
<proteinExistence type="inferred from homology"/>
<dbReference type="InterPro" id="IPR050250">
    <property type="entry name" value="Macrolide_Exporter_MacB"/>
</dbReference>
<evidence type="ECO:0000256" key="5">
    <source>
        <dbReference type="ARBA" id="ARBA00023136"/>
    </source>
</evidence>
<evidence type="ECO:0000256" key="4">
    <source>
        <dbReference type="ARBA" id="ARBA00022989"/>
    </source>
</evidence>
<feature type="transmembrane region" description="Helical" evidence="8">
    <location>
        <begin position="297"/>
        <end position="320"/>
    </location>
</feature>
<evidence type="ECO:0000259" key="9">
    <source>
        <dbReference type="Pfam" id="PF02687"/>
    </source>
</evidence>
<evidence type="ECO:0000256" key="8">
    <source>
        <dbReference type="SAM" id="Phobius"/>
    </source>
</evidence>
<dbReference type="GO" id="GO:0022857">
    <property type="term" value="F:transmembrane transporter activity"/>
    <property type="evidence" value="ECO:0007669"/>
    <property type="project" value="TreeGrafter"/>
</dbReference>
<protein>
    <submittedName>
        <fullName evidence="10">FtsX-like permease family protein</fullName>
    </submittedName>
</protein>
<name>A0A9X3N906_9ACTN</name>
<gene>
    <name evidence="10" type="ORF">OJ997_15275</name>
</gene>
<feature type="compositionally biased region" description="Low complexity" evidence="7">
    <location>
        <begin position="534"/>
        <end position="551"/>
    </location>
</feature>
<feature type="domain" description="ABC3 transporter permease C-terminal" evidence="9">
    <location>
        <begin position="728"/>
        <end position="842"/>
    </location>
</feature>
<dbReference type="GO" id="GO:0005886">
    <property type="term" value="C:plasma membrane"/>
    <property type="evidence" value="ECO:0007669"/>
    <property type="project" value="UniProtKB-SubCell"/>
</dbReference>
<dbReference type="RefSeq" id="WP_270026015.1">
    <property type="nucleotide sequence ID" value="NZ_JAPDDP010000024.1"/>
</dbReference>
<dbReference type="InterPro" id="IPR003838">
    <property type="entry name" value="ABC3_permease_C"/>
</dbReference>
<evidence type="ECO:0000256" key="6">
    <source>
        <dbReference type="ARBA" id="ARBA00038076"/>
    </source>
</evidence>
<dbReference type="PANTHER" id="PTHR30572:SF4">
    <property type="entry name" value="ABC TRANSPORTER PERMEASE YTRF"/>
    <property type="match status" value="1"/>
</dbReference>
<dbReference type="Proteomes" id="UP001147653">
    <property type="component" value="Unassembled WGS sequence"/>
</dbReference>
<keyword evidence="5 8" id="KW-0472">Membrane</keyword>